<dbReference type="Proteomes" id="UP000191154">
    <property type="component" value="Unassembled WGS sequence"/>
</dbReference>
<keyword evidence="2" id="KW-0472">Membrane</keyword>
<evidence type="ECO:0000256" key="2">
    <source>
        <dbReference type="SAM" id="Phobius"/>
    </source>
</evidence>
<evidence type="ECO:0000256" key="1">
    <source>
        <dbReference type="SAM" id="MobiDB-lite"/>
    </source>
</evidence>
<dbReference type="EMBL" id="LZYZ01000010">
    <property type="protein sequence ID" value="OOM06427.1"/>
    <property type="molecule type" value="Genomic_DNA"/>
</dbReference>
<feature type="compositionally biased region" description="Basic and acidic residues" evidence="1">
    <location>
        <begin position="151"/>
        <end position="170"/>
    </location>
</feature>
<organism evidence="3 4">
    <name type="scientific">Clostridium saccharobutylicum</name>
    <dbReference type="NCBI Taxonomy" id="169679"/>
    <lineage>
        <taxon>Bacteria</taxon>
        <taxon>Bacillati</taxon>
        <taxon>Bacillota</taxon>
        <taxon>Clostridia</taxon>
        <taxon>Eubacteriales</taxon>
        <taxon>Clostridiaceae</taxon>
        <taxon>Clostridium</taxon>
    </lineage>
</organism>
<sequence>MHKEVKKCADERDIKGLKYIFVDCLDVDPTFEKYVEDYEYCKNLNGLFESHKELTPFSMDKSLWDENYWQKLKIDLLKNFSDKRFKHMIEVAKIVYSDKIKRILKERENSISLKDKRTEAIPTKTITSSKIEKENSQNTLEEERRHNQLEYRKSRAKEKAEGERIKRLKEQASQQQTNENSDSKKLMGVVVGMVLIILAIIVITNLM</sequence>
<dbReference type="RefSeq" id="WP_077867323.1">
    <property type="nucleotide sequence ID" value="NZ_LZYZ01000010.1"/>
</dbReference>
<name>A0A1S8MQM6_CLOSA</name>
<reference evidence="3 4" key="1">
    <citation type="submission" date="2016-05" db="EMBL/GenBank/DDBJ databases">
        <title>Microbial solvent formation.</title>
        <authorList>
            <person name="Poehlein A."/>
            <person name="Montoya Solano J.D."/>
            <person name="Flitsch S."/>
            <person name="Krabben P."/>
            <person name="Duerre P."/>
            <person name="Daniel R."/>
        </authorList>
    </citation>
    <scope>NUCLEOTIDE SEQUENCE [LARGE SCALE GENOMIC DNA]</scope>
    <source>
        <strain evidence="3 4">L1-8</strain>
    </source>
</reference>
<proteinExistence type="predicted"/>
<feature type="region of interest" description="Disordered" evidence="1">
    <location>
        <begin position="151"/>
        <end position="181"/>
    </location>
</feature>
<evidence type="ECO:0000313" key="3">
    <source>
        <dbReference type="EMBL" id="OOM06427.1"/>
    </source>
</evidence>
<feature type="compositionally biased region" description="Polar residues" evidence="1">
    <location>
        <begin position="171"/>
        <end position="180"/>
    </location>
</feature>
<comment type="caution">
    <text evidence="3">The sequence shown here is derived from an EMBL/GenBank/DDBJ whole genome shotgun (WGS) entry which is preliminary data.</text>
</comment>
<accession>A0A1S8MQM6</accession>
<keyword evidence="2" id="KW-1133">Transmembrane helix</keyword>
<protein>
    <submittedName>
        <fullName evidence="3">Uncharacterized protein</fullName>
    </submittedName>
</protein>
<dbReference type="AlphaFoldDB" id="A0A1S8MQM6"/>
<keyword evidence="2" id="KW-0812">Transmembrane</keyword>
<gene>
    <name evidence="3" type="ORF">CLOSAC_43470</name>
</gene>
<feature type="transmembrane region" description="Helical" evidence="2">
    <location>
        <begin position="186"/>
        <end position="206"/>
    </location>
</feature>
<evidence type="ECO:0000313" key="4">
    <source>
        <dbReference type="Proteomes" id="UP000191154"/>
    </source>
</evidence>